<comment type="subcellular location">
    <subcellularLocation>
        <location evidence="1">Membrane</location>
        <topology evidence="1">Multi-pass membrane protein</topology>
    </subcellularLocation>
</comment>
<comment type="caution">
    <text evidence="9">The sequence shown here is derived from an EMBL/GenBank/DDBJ whole genome shotgun (WGS) entry which is preliminary data.</text>
</comment>
<dbReference type="EMBL" id="QVQW01000095">
    <property type="protein sequence ID" value="RKU40664.1"/>
    <property type="molecule type" value="Genomic_DNA"/>
</dbReference>
<evidence type="ECO:0000313" key="10">
    <source>
        <dbReference type="Proteomes" id="UP000275385"/>
    </source>
</evidence>
<evidence type="ECO:0000256" key="1">
    <source>
        <dbReference type="ARBA" id="ARBA00004141"/>
    </source>
</evidence>
<accession>A0A420XYC5</accession>
<proteinExistence type="inferred from homology"/>
<sequence length="556" mass="61773">MAVSLGVNAFRSSLQIAVGLVSRSSTRLVSKATSTRCLSTRSSHLSRIRPISSPVTIASPCNYFASRIGRRTIFGGTPFKEYTDLPRDYKDHVGLPFRRKDLVAHEVITIFGPMMDTDKANHLLRVMHGRRVAGTLDDPEVQINTVEYTEKQKEDALKYLRHIAPVDEVINAGLRAEDELRALEEGNTAEVEGEKEKEGAGNLGYGSRFKVYKAADQEDDVYGPSALDKIRKRNEARWQAQKARQEEERRLREEAEAKANPGGLAKIDPNAPRQLSPALQKWADKATSDLKEPPQMSAWERLMPSTIFVALVAAGFATYAYFYEPPEQENRLWPDYSPSSATVGALIMMNIAAFCLWRVPPAWGLMNKYFMVVAATPKPFSMVGAIFSHQAASHLLMNTVFLWYLGTKLHDEVGRGDFLATYFAAGSIGFLATLYSLVLAKRFEMMTLGLSGAFYGVATAYFWLHRFDGFKILGLPPDPASGIQGLGFIGLMLALNIAAVFSKNHRMDYYSHIGGMAVGLICGALMEKRKKAGVYARQAPFHTQTGTFVDKMLEKK</sequence>
<feature type="transmembrane region" description="Helical" evidence="7">
    <location>
        <begin position="418"/>
        <end position="438"/>
    </location>
</feature>
<comment type="similarity">
    <text evidence="2">Belongs to the peptidase S54 family.</text>
</comment>
<keyword evidence="5 7" id="KW-1133">Transmembrane helix</keyword>
<evidence type="ECO:0000256" key="7">
    <source>
        <dbReference type="SAM" id="Phobius"/>
    </source>
</evidence>
<evidence type="ECO:0000256" key="6">
    <source>
        <dbReference type="ARBA" id="ARBA00023136"/>
    </source>
</evidence>
<dbReference type="GO" id="GO:0016020">
    <property type="term" value="C:membrane"/>
    <property type="evidence" value="ECO:0007669"/>
    <property type="project" value="UniProtKB-SubCell"/>
</dbReference>
<feature type="transmembrane region" description="Helical" evidence="7">
    <location>
        <begin position="445"/>
        <end position="463"/>
    </location>
</feature>
<dbReference type="Pfam" id="PF01694">
    <property type="entry name" value="Rhomboid"/>
    <property type="match status" value="1"/>
</dbReference>
<keyword evidence="10" id="KW-1185">Reference proteome</keyword>
<dbReference type="InterPro" id="IPR050925">
    <property type="entry name" value="Rhomboid_protease_S54"/>
</dbReference>
<dbReference type="OrthoDB" id="10260614at2759"/>
<keyword evidence="6 7" id="KW-0472">Membrane</keyword>
<dbReference type="Proteomes" id="UP000275385">
    <property type="component" value="Unassembled WGS sequence"/>
</dbReference>
<feature type="transmembrane region" description="Helical" evidence="7">
    <location>
        <begin position="380"/>
        <end position="406"/>
    </location>
</feature>
<protein>
    <recommendedName>
        <fullName evidence="8">Peptidase S54 rhomboid domain-containing protein</fullName>
    </recommendedName>
</protein>
<feature type="domain" description="Peptidase S54 rhomboid" evidence="8">
    <location>
        <begin position="381"/>
        <end position="526"/>
    </location>
</feature>
<dbReference type="InterPro" id="IPR035952">
    <property type="entry name" value="Rhomboid-like_sf"/>
</dbReference>
<feature type="transmembrane region" description="Helical" evidence="7">
    <location>
        <begin position="483"/>
        <end position="502"/>
    </location>
</feature>
<keyword evidence="3 7" id="KW-0812">Transmembrane</keyword>
<dbReference type="GO" id="GO:0004252">
    <property type="term" value="F:serine-type endopeptidase activity"/>
    <property type="evidence" value="ECO:0007669"/>
    <property type="project" value="InterPro"/>
</dbReference>
<dbReference type="PANTHER" id="PTHR43731">
    <property type="entry name" value="RHOMBOID PROTEASE"/>
    <property type="match status" value="1"/>
</dbReference>
<organism evidence="9 10">
    <name type="scientific">Coniochaeta pulveracea</name>
    <dbReference type="NCBI Taxonomy" id="177199"/>
    <lineage>
        <taxon>Eukaryota</taxon>
        <taxon>Fungi</taxon>
        <taxon>Dikarya</taxon>
        <taxon>Ascomycota</taxon>
        <taxon>Pezizomycotina</taxon>
        <taxon>Sordariomycetes</taxon>
        <taxon>Sordariomycetidae</taxon>
        <taxon>Coniochaetales</taxon>
        <taxon>Coniochaetaceae</taxon>
        <taxon>Coniochaeta</taxon>
    </lineage>
</organism>
<evidence type="ECO:0000259" key="8">
    <source>
        <dbReference type="Pfam" id="PF01694"/>
    </source>
</evidence>
<evidence type="ECO:0000313" key="9">
    <source>
        <dbReference type="EMBL" id="RKU40664.1"/>
    </source>
</evidence>
<gene>
    <name evidence="9" type="ORF">DL546_002134</name>
</gene>
<dbReference type="AlphaFoldDB" id="A0A420XYC5"/>
<dbReference type="SUPFAM" id="SSF144091">
    <property type="entry name" value="Rhomboid-like"/>
    <property type="match status" value="1"/>
</dbReference>
<keyword evidence="4" id="KW-0378">Hydrolase</keyword>
<feature type="transmembrane region" description="Helical" evidence="7">
    <location>
        <begin position="342"/>
        <end position="359"/>
    </location>
</feature>
<evidence type="ECO:0000256" key="4">
    <source>
        <dbReference type="ARBA" id="ARBA00022801"/>
    </source>
</evidence>
<evidence type="ECO:0000256" key="5">
    <source>
        <dbReference type="ARBA" id="ARBA00022989"/>
    </source>
</evidence>
<reference evidence="9 10" key="1">
    <citation type="submission" date="2018-08" db="EMBL/GenBank/DDBJ databases">
        <title>Draft genome of the lignicolous fungus Coniochaeta pulveracea.</title>
        <authorList>
            <person name="Borstlap C.J."/>
            <person name="De Witt R.N."/>
            <person name="Botha A."/>
            <person name="Volschenk H."/>
        </authorList>
    </citation>
    <scope>NUCLEOTIDE SEQUENCE [LARGE SCALE GENOMIC DNA]</scope>
    <source>
        <strain evidence="9 10">CAB683</strain>
    </source>
</reference>
<evidence type="ECO:0000256" key="2">
    <source>
        <dbReference type="ARBA" id="ARBA00009045"/>
    </source>
</evidence>
<name>A0A420XYC5_9PEZI</name>
<feature type="transmembrane region" description="Helical" evidence="7">
    <location>
        <begin position="302"/>
        <end position="322"/>
    </location>
</feature>
<dbReference type="GO" id="GO:0006465">
    <property type="term" value="P:signal peptide processing"/>
    <property type="evidence" value="ECO:0007669"/>
    <property type="project" value="TreeGrafter"/>
</dbReference>
<dbReference type="InterPro" id="IPR022764">
    <property type="entry name" value="Peptidase_S54_rhomboid_dom"/>
</dbReference>
<dbReference type="PANTHER" id="PTHR43731:SF14">
    <property type="entry name" value="PRESENILIN-ASSOCIATED RHOMBOID-LIKE PROTEIN, MITOCHONDRIAL"/>
    <property type="match status" value="1"/>
</dbReference>
<evidence type="ECO:0000256" key="3">
    <source>
        <dbReference type="ARBA" id="ARBA00022692"/>
    </source>
</evidence>
<dbReference type="STRING" id="177199.A0A420XYC5"/>
<dbReference type="Gene3D" id="1.20.1540.10">
    <property type="entry name" value="Rhomboid-like"/>
    <property type="match status" value="1"/>
</dbReference>